<comment type="caution">
    <text evidence="1">The sequence shown here is derived from an EMBL/GenBank/DDBJ whole genome shotgun (WGS) entry which is preliminary data.</text>
</comment>
<dbReference type="RefSeq" id="WP_145993608.1">
    <property type="nucleotide sequence ID" value="NZ_JAFMUP010000001.1"/>
</dbReference>
<dbReference type="SUPFAM" id="SSF50814">
    <property type="entry name" value="Lipocalins"/>
    <property type="match status" value="1"/>
</dbReference>
<dbReference type="PROSITE" id="PS51257">
    <property type="entry name" value="PROKAR_LIPOPROTEIN"/>
    <property type="match status" value="1"/>
</dbReference>
<sequence>MYKIRLLFLSIISMLLFTSCFEFVEEISFHKDGSGTATFTLNLSTSKTKIASILLLDSINGYKVPSKVIIQKKVAVIVKKMKTIQGIHQVKNSLNFDDFIVSISCDFDTAKALNSVLATFSNKKDALALQKKPHFKYDKTRKTFIRSHHFNIGKEFQKTKMKDRKVFETASYTSVYRFETPVKYCTNKLAKISKSKKAVFLRVNAQEIINNKQTIKNNIKLLN</sequence>
<keyword evidence="2" id="KW-1185">Reference proteome</keyword>
<evidence type="ECO:0000313" key="2">
    <source>
        <dbReference type="Proteomes" id="UP000806077"/>
    </source>
</evidence>
<protein>
    <recommendedName>
        <fullName evidence="3">Lipoprotein</fullName>
    </recommendedName>
</protein>
<gene>
    <name evidence="1" type="ORF">F7645_01190</name>
</gene>
<accession>A0AAP1RDJ9</accession>
<organism evidence="1 2">
    <name type="scientific">Tenacibaculum finnmarkense genomovar finnmarkense</name>
    <dbReference type="NCBI Taxonomy" id="1458503"/>
    <lineage>
        <taxon>Bacteria</taxon>
        <taxon>Pseudomonadati</taxon>
        <taxon>Bacteroidota</taxon>
        <taxon>Flavobacteriia</taxon>
        <taxon>Flavobacteriales</taxon>
        <taxon>Flavobacteriaceae</taxon>
        <taxon>Tenacibaculum</taxon>
        <taxon>Tenacibaculum finnmarkense</taxon>
    </lineage>
</organism>
<dbReference type="Proteomes" id="UP000806077">
    <property type="component" value="Unassembled WGS sequence"/>
</dbReference>
<evidence type="ECO:0000313" key="1">
    <source>
        <dbReference type="EMBL" id="MBE7694052.1"/>
    </source>
</evidence>
<evidence type="ECO:0008006" key="3">
    <source>
        <dbReference type="Google" id="ProtNLM"/>
    </source>
</evidence>
<dbReference type="AlphaFoldDB" id="A0AAP1RDJ9"/>
<name>A0AAP1RDJ9_9FLAO</name>
<reference evidence="1 2" key="1">
    <citation type="journal article" date="2020" name="Int. J. Syst. Evol. Microbiol.">
        <title>Tenacibaculum piscium sp. nov., isolated from skin ulcers of sea-farmed fish, and description of Tenacibaculum finnmarkense sp. nov. with subdivision into genomovars finnmarkense and ulcerans.</title>
        <authorList>
            <person name="Olsen A.B."/>
            <person name="Spilsberg B."/>
            <person name="Nilsen H.K."/>
            <person name="Lagesen K."/>
            <person name="Gulla S."/>
            <person name="Avendano-Herrera R."/>
            <person name="Irgang R."/>
            <person name="Duchaud E."/>
            <person name="Colquhoun D.J."/>
        </authorList>
    </citation>
    <scope>NUCLEOTIDE SEQUENCE [LARGE SCALE GENOMIC DNA]</scope>
    <source>
        <strain evidence="1 2">TNO037</strain>
    </source>
</reference>
<proteinExistence type="predicted"/>
<dbReference type="InterPro" id="IPR012674">
    <property type="entry name" value="Calycin"/>
</dbReference>
<dbReference type="EMBL" id="WXXV01000001">
    <property type="protein sequence ID" value="MBE7694052.1"/>
    <property type="molecule type" value="Genomic_DNA"/>
</dbReference>